<name>A0A6G0I800_LARCR</name>
<dbReference type="SUPFAM" id="SSF48371">
    <property type="entry name" value="ARM repeat"/>
    <property type="match status" value="1"/>
</dbReference>
<evidence type="ECO:0000259" key="2">
    <source>
        <dbReference type="SMART" id="SM01349"/>
    </source>
</evidence>
<dbReference type="SMART" id="SM01349">
    <property type="entry name" value="TOG"/>
    <property type="match status" value="1"/>
</dbReference>
<accession>A0A6G0I800</accession>
<comment type="caution">
    <text evidence="3">The sequence shown here is derived from an EMBL/GenBank/DDBJ whole genome shotgun (WGS) entry which is preliminary data.</text>
</comment>
<dbReference type="Gene3D" id="1.25.10.10">
    <property type="entry name" value="Leucine-rich Repeat Variant"/>
    <property type="match status" value="1"/>
</dbReference>
<dbReference type="InterPro" id="IPR024395">
    <property type="entry name" value="CLASP_N_dom"/>
</dbReference>
<dbReference type="GO" id="GO:0005881">
    <property type="term" value="C:cytoplasmic microtubule"/>
    <property type="evidence" value="ECO:0007669"/>
    <property type="project" value="TreeGrafter"/>
</dbReference>
<protein>
    <submittedName>
        <fullName evidence="3">TOG array regulator of axonemal microtubules protein 1 Crescerin-1</fullName>
    </submittedName>
</protein>
<dbReference type="PANTHER" id="PTHR21567:SF87">
    <property type="entry name" value="CRESCERIN-LIKE PROTEIN CHE-12"/>
    <property type="match status" value="1"/>
</dbReference>
<evidence type="ECO:0000256" key="1">
    <source>
        <dbReference type="SAM" id="MobiDB-lite"/>
    </source>
</evidence>
<evidence type="ECO:0000313" key="4">
    <source>
        <dbReference type="Proteomes" id="UP000424527"/>
    </source>
</evidence>
<dbReference type="InterPro" id="IPR016024">
    <property type="entry name" value="ARM-type_fold"/>
</dbReference>
<organism evidence="3 4">
    <name type="scientific">Larimichthys crocea</name>
    <name type="common">Large yellow croaker</name>
    <name type="synonym">Pseudosciaena crocea</name>
    <dbReference type="NCBI Taxonomy" id="215358"/>
    <lineage>
        <taxon>Eukaryota</taxon>
        <taxon>Metazoa</taxon>
        <taxon>Chordata</taxon>
        <taxon>Craniata</taxon>
        <taxon>Vertebrata</taxon>
        <taxon>Euteleostomi</taxon>
        <taxon>Actinopterygii</taxon>
        <taxon>Neopterygii</taxon>
        <taxon>Teleostei</taxon>
        <taxon>Neoteleostei</taxon>
        <taxon>Acanthomorphata</taxon>
        <taxon>Eupercaria</taxon>
        <taxon>Sciaenidae</taxon>
        <taxon>Larimichthys</taxon>
    </lineage>
</organism>
<proteinExistence type="predicted"/>
<dbReference type="InterPro" id="IPR011989">
    <property type="entry name" value="ARM-like"/>
</dbReference>
<dbReference type="GO" id="GO:0000226">
    <property type="term" value="P:microtubule cytoskeleton organization"/>
    <property type="evidence" value="ECO:0007669"/>
    <property type="project" value="TreeGrafter"/>
</dbReference>
<dbReference type="AlphaFoldDB" id="A0A6G0I800"/>
<evidence type="ECO:0000313" key="3">
    <source>
        <dbReference type="EMBL" id="KAE8287487.1"/>
    </source>
</evidence>
<feature type="domain" description="TOG" evidence="2">
    <location>
        <begin position="351"/>
        <end position="589"/>
    </location>
</feature>
<gene>
    <name evidence="3" type="ORF">D5F01_LYC13532</name>
</gene>
<reference evidence="3 4" key="1">
    <citation type="submission" date="2019-07" db="EMBL/GenBank/DDBJ databases">
        <title>Chromosome genome assembly for large yellow croaker.</title>
        <authorList>
            <person name="Xiao S."/>
        </authorList>
    </citation>
    <scope>NUCLEOTIDE SEQUENCE [LARGE SCALE GENOMIC DNA]</scope>
    <source>
        <strain evidence="3">JMULYC20181020</strain>
        <tissue evidence="3">Muscle</tissue>
    </source>
</reference>
<dbReference type="EMBL" id="REGW02000013">
    <property type="protein sequence ID" value="KAE8287487.1"/>
    <property type="molecule type" value="Genomic_DNA"/>
</dbReference>
<feature type="compositionally biased region" description="Pro residues" evidence="1">
    <location>
        <begin position="280"/>
        <end position="325"/>
    </location>
</feature>
<dbReference type="GO" id="GO:0008017">
    <property type="term" value="F:microtubule binding"/>
    <property type="evidence" value="ECO:0007669"/>
    <property type="project" value="TreeGrafter"/>
</dbReference>
<dbReference type="Proteomes" id="UP000424527">
    <property type="component" value="Unassembled WGS sequence"/>
</dbReference>
<keyword evidence="4" id="KW-1185">Reference proteome</keyword>
<dbReference type="Pfam" id="PF12348">
    <property type="entry name" value="CLASP_N"/>
    <property type="match status" value="1"/>
</dbReference>
<sequence length="589" mass="65527">MEKEGLIWSLQYLEQPGVKVASLVTDRHSQVQKSIRAQKPDIDHFYDVWHLCIALTKKVDAISKEKDHHRRKPDVYTSQSRILDIQRAEREALINRTEELCTAERRRTNAVMERLGLNIQQKPFYPPQAAVSPRGRPTSSRPHHVEPVRRHQRGLTRKEEEEMYMGRDCYSPSTSISLVDSHTPTELTSIRFIQTPSPTPPFTPSPPPLPPAAPLPRRRVSRLPVMLLDHNAGVKVLAGGHKLQTAKAKVEEIQKTVENLQQKSTVDVRQHPVAPRRRPAPAPVRAPAPAPAPVRAPAPAPGPVRAPAPVRVPSPTPAPPMTPAPPKKKGTRRGTSLRPLKTVSRGQTAEDKIEELQPLSKPAEGLTLCLMDLTSDNWEKKREALQNLRALAQHHQDTLMTKLHEVCLALIEEVNNLRSCVSCAAMDTLVYLYVYLQKDMDNQAERTGRVLLLKIAQANANVFIQQQANLALEAMVKNCSPGRVLTTLLNTGLNHLSAAVRASTAQQLRLLADTMGAAAVLSAGKTFSTRFVTAVCKTSLDAAAEVRPHGHAILHQLAIHPDFMEMWNHTISEKDRPTLARILRTAQRM</sequence>
<feature type="region of interest" description="Disordered" evidence="1">
    <location>
        <begin position="261"/>
        <end position="350"/>
    </location>
</feature>
<dbReference type="PANTHER" id="PTHR21567">
    <property type="entry name" value="CLASP"/>
    <property type="match status" value="1"/>
</dbReference>
<feature type="region of interest" description="Disordered" evidence="1">
    <location>
        <begin position="125"/>
        <end position="157"/>
    </location>
</feature>
<dbReference type="InterPro" id="IPR034085">
    <property type="entry name" value="TOG"/>
</dbReference>